<protein>
    <submittedName>
        <fullName evidence="1">Uncharacterized protein</fullName>
    </submittedName>
</protein>
<sequence>MSKPRSDYDASQKLIRVYPSFDSPKTLVPREELNAMGAILQAGKDEQGREVEAIRYVFDSAESAEYNQQALSFMKFQTYVDQGDGERPVEGEGPEFAVREDFGIDD</sequence>
<dbReference type="OrthoDB" id="5514661at2"/>
<keyword evidence="2" id="KW-1185">Reference proteome</keyword>
<evidence type="ECO:0000313" key="2">
    <source>
        <dbReference type="Proteomes" id="UP000321412"/>
    </source>
</evidence>
<reference evidence="1 2" key="1">
    <citation type="submission" date="2019-08" db="EMBL/GenBank/DDBJ databases">
        <title>Bradymonadales sp. TMQ4.</title>
        <authorList>
            <person name="Liang Q."/>
        </authorList>
    </citation>
    <scope>NUCLEOTIDE SEQUENCE [LARGE SCALE GENOMIC DNA]</scope>
    <source>
        <strain evidence="1 2">TMQ4</strain>
    </source>
</reference>
<gene>
    <name evidence="1" type="ORF">FRC98_08310</name>
</gene>
<organism evidence="1 2">
    <name type="scientific">Lujinxingia vulgaris</name>
    <dbReference type="NCBI Taxonomy" id="2600176"/>
    <lineage>
        <taxon>Bacteria</taxon>
        <taxon>Deltaproteobacteria</taxon>
        <taxon>Bradymonadales</taxon>
        <taxon>Lujinxingiaceae</taxon>
        <taxon>Lujinxingia</taxon>
    </lineage>
</organism>
<dbReference type="RefSeq" id="WP_146980837.1">
    <property type="nucleotide sequence ID" value="NZ_VOSM01000003.1"/>
</dbReference>
<proteinExistence type="predicted"/>
<name>A0A5C6X768_9DELT</name>
<accession>A0A5C6X768</accession>
<dbReference type="EMBL" id="VOSM01000003">
    <property type="protein sequence ID" value="TXD37683.1"/>
    <property type="molecule type" value="Genomic_DNA"/>
</dbReference>
<dbReference type="Proteomes" id="UP000321412">
    <property type="component" value="Unassembled WGS sequence"/>
</dbReference>
<evidence type="ECO:0000313" key="1">
    <source>
        <dbReference type="EMBL" id="TXD37683.1"/>
    </source>
</evidence>
<dbReference type="AlphaFoldDB" id="A0A5C6X768"/>
<comment type="caution">
    <text evidence="1">The sequence shown here is derived from an EMBL/GenBank/DDBJ whole genome shotgun (WGS) entry which is preliminary data.</text>
</comment>